<organism evidence="1 2">
    <name type="scientific">Apatococcus lobatus</name>
    <dbReference type="NCBI Taxonomy" id="904363"/>
    <lineage>
        <taxon>Eukaryota</taxon>
        <taxon>Viridiplantae</taxon>
        <taxon>Chlorophyta</taxon>
        <taxon>core chlorophytes</taxon>
        <taxon>Trebouxiophyceae</taxon>
        <taxon>Chlorellales</taxon>
        <taxon>Chlorellaceae</taxon>
        <taxon>Apatococcus</taxon>
    </lineage>
</organism>
<reference evidence="1 2" key="1">
    <citation type="journal article" date="2024" name="Nat. Commun.">
        <title>Phylogenomics reveals the evolutionary origins of lichenization in chlorophyte algae.</title>
        <authorList>
            <person name="Puginier C."/>
            <person name="Libourel C."/>
            <person name="Otte J."/>
            <person name="Skaloud P."/>
            <person name="Haon M."/>
            <person name="Grisel S."/>
            <person name="Petersen M."/>
            <person name="Berrin J.G."/>
            <person name="Delaux P.M."/>
            <person name="Dal Grande F."/>
            <person name="Keller J."/>
        </authorList>
    </citation>
    <scope>NUCLEOTIDE SEQUENCE [LARGE SCALE GENOMIC DNA]</scope>
    <source>
        <strain evidence="1 2">SAG 2145</strain>
    </source>
</reference>
<keyword evidence="2" id="KW-1185">Reference proteome</keyword>
<evidence type="ECO:0000313" key="1">
    <source>
        <dbReference type="EMBL" id="KAK9833610.1"/>
    </source>
</evidence>
<gene>
    <name evidence="1" type="ORF">WJX74_000478</name>
</gene>
<accession>A0AAW1RHN2</accession>
<evidence type="ECO:0000313" key="2">
    <source>
        <dbReference type="Proteomes" id="UP001438707"/>
    </source>
</evidence>
<dbReference type="Proteomes" id="UP001438707">
    <property type="component" value="Unassembled WGS sequence"/>
</dbReference>
<name>A0AAW1RHN2_9CHLO</name>
<comment type="caution">
    <text evidence="1">The sequence shown here is derived from an EMBL/GenBank/DDBJ whole genome shotgun (WGS) entry which is preliminary data.</text>
</comment>
<dbReference type="AlphaFoldDB" id="A0AAW1RHN2"/>
<sequence>MVFAIRQHNRQPDARALVLCVLQAHKASKHPHCLSIRLKRPAQSGCMLTAYSRLCLPGLLSTKSLGLETERAALCLLQLSHFSSCLLATAGSAEHCSCQTPSSKLLCKLQL</sequence>
<proteinExistence type="predicted"/>
<dbReference type="EMBL" id="JALJOS010000010">
    <property type="protein sequence ID" value="KAK9833610.1"/>
    <property type="molecule type" value="Genomic_DNA"/>
</dbReference>
<protein>
    <submittedName>
        <fullName evidence="1">Uncharacterized protein</fullName>
    </submittedName>
</protein>